<feature type="compositionally biased region" description="Polar residues" evidence="1">
    <location>
        <begin position="1575"/>
        <end position="1587"/>
    </location>
</feature>
<feature type="compositionally biased region" description="Polar residues" evidence="1">
    <location>
        <begin position="1450"/>
        <end position="1466"/>
    </location>
</feature>
<feature type="region of interest" description="Disordered" evidence="1">
    <location>
        <begin position="1478"/>
        <end position="1497"/>
    </location>
</feature>
<feature type="compositionally biased region" description="Low complexity" evidence="1">
    <location>
        <begin position="1202"/>
        <end position="1223"/>
    </location>
</feature>
<evidence type="ECO:0000256" key="1">
    <source>
        <dbReference type="SAM" id="MobiDB-lite"/>
    </source>
</evidence>
<keyword evidence="2" id="KW-1185">Reference proteome</keyword>
<feature type="compositionally biased region" description="Low complexity" evidence="1">
    <location>
        <begin position="48"/>
        <end position="64"/>
    </location>
</feature>
<proteinExistence type="predicted"/>
<reference evidence="3" key="1">
    <citation type="submission" date="2025-08" db="UniProtKB">
        <authorList>
            <consortium name="RefSeq"/>
        </authorList>
    </citation>
    <scope>IDENTIFICATION</scope>
</reference>
<feature type="region of interest" description="Disordered" evidence="1">
    <location>
        <begin position="342"/>
        <end position="382"/>
    </location>
</feature>
<feature type="region of interest" description="Disordered" evidence="1">
    <location>
        <begin position="1319"/>
        <end position="1356"/>
    </location>
</feature>
<feature type="region of interest" description="Disordered" evidence="1">
    <location>
        <begin position="1126"/>
        <end position="1170"/>
    </location>
</feature>
<feature type="compositionally biased region" description="Basic residues" evidence="1">
    <location>
        <begin position="171"/>
        <end position="187"/>
    </location>
</feature>
<feature type="compositionally biased region" description="Basic and acidic residues" evidence="1">
    <location>
        <begin position="136"/>
        <end position="170"/>
    </location>
</feature>
<gene>
    <name evidence="3" type="primary">LOC101858383</name>
</gene>
<feature type="compositionally biased region" description="Basic and acidic residues" evidence="1">
    <location>
        <begin position="678"/>
        <end position="690"/>
    </location>
</feature>
<feature type="compositionally biased region" description="Low complexity" evidence="1">
    <location>
        <begin position="899"/>
        <end position="921"/>
    </location>
</feature>
<accession>A0ABM0JDJ9</accession>
<feature type="compositionally biased region" description="Basic and acidic residues" evidence="1">
    <location>
        <begin position="1343"/>
        <end position="1356"/>
    </location>
</feature>
<feature type="compositionally biased region" description="Polar residues" evidence="1">
    <location>
        <begin position="880"/>
        <end position="889"/>
    </location>
</feature>
<feature type="compositionally biased region" description="Basic and acidic residues" evidence="1">
    <location>
        <begin position="784"/>
        <end position="798"/>
    </location>
</feature>
<feature type="compositionally biased region" description="Polar residues" evidence="1">
    <location>
        <begin position="1546"/>
        <end position="1555"/>
    </location>
</feature>
<feature type="region of interest" description="Disordered" evidence="1">
    <location>
        <begin position="1191"/>
        <end position="1230"/>
    </location>
</feature>
<feature type="compositionally biased region" description="Polar residues" evidence="1">
    <location>
        <begin position="17"/>
        <end position="35"/>
    </location>
</feature>
<feature type="compositionally biased region" description="Basic and acidic residues" evidence="1">
    <location>
        <begin position="1565"/>
        <end position="1574"/>
    </location>
</feature>
<feature type="compositionally biased region" description="Low complexity" evidence="1">
    <location>
        <begin position="810"/>
        <end position="826"/>
    </location>
</feature>
<feature type="region of interest" description="Disordered" evidence="1">
    <location>
        <begin position="1272"/>
        <end position="1305"/>
    </location>
</feature>
<feature type="compositionally biased region" description="Basic and acidic residues" evidence="1">
    <location>
        <begin position="1520"/>
        <end position="1545"/>
    </location>
</feature>
<feature type="region of interest" description="Disordered" evidence="1">
    <location>
        <begin position="671"/>
        <end position="690"/>
    </location>
</feature>
<dbReference type="RefSeq" id="XP_005091224.1">
    <property type="nucleotide sequence ID" value="XM_005091167.3"/>
</dbReference>
<feature type="region of interest" description="Disordered" evidence="1">
    <location>
        <begin position="1502"/>
        <end position="1617"/>
    </location>
</feature>
<feature type="compositionally biased region" description="Basic and acidic residues" evidence="1">
    <location>
        <begin position="714"/>
        <end position="773"/>
    </location>
</feature>
<evidence type="ECO:0000313" key="3">
    <source>
        <dbReference type="RefSeq" id="XP_005091224.1"/>
    </source>
</evidence>
<feature type="compositionally biased region" description="Polar residues" evidence="1">
    <location>
        <begin position="928"/>
        <end position="941"/>
    </location>
</feature>
<feature type="compositionally biased region" description="Basic and acidic residues" evidence="1">
    <location>
        <begin position="343"/>
        <end position="377"/>
    </location>
</feature>
<feature type="region of interest" description="Disordered" evidence="1">
    <location>
        <begin position="1"/>
        <end position="222"/>
    </location>
</feature>
<feature type="compositionally biased region" description="Polar residues" evidence="1">
    <location>
        <begin position="827"/>
        <end position="836"/>
    </location>
</feature>
<feature type="region of interest" description="Disordered" evidence="1">
    <location>
        <begin position="1053"/>
        <end position="1075"/>
    </location>
</feature>
<feature type="compositionally biased region" description="Low complexity" evidence="1">
    <location>
        <begin position="204"/>
        <end position="222"/>
    </location>
</feature>
<sequence length="1792" mass="190321">MGQSSSKRRSYTPGQEKGSQVSTSRANGDIKTNGSFEVHEDHDDTADTETPITPTSLTSASSTTGKKEKKRKLRFIGFSLKRTPSGRWSRKRRNNTPNGTARPVSCPNPIPEHGEAGATGERPQSLFLDELVITEEDSKIETVDLSDHDEDGKPKTKSTEKAAPKPMERTKGKRGSQKKGSKKKKKEKQSAKKEKQKKSKKSTEAPTAPPRGAAAAAAAAPTTNVVATAASGVAADVEEKVVKAASDVTTKVEGELKAELEAPEACSSEIIVQAPTGISVETKGDTAEFQRTEQSADVITSVVSSSVEVPFASVEQNSGHTGDLEAMASSIVAESVNLAQKRLQKESGNENSEIEKRAALESNKERVSVDSPLENKDGGSSASFSVNSVVGGFFSENEPQTKTVHEPQNIDSELELERMDSEVEMEVQVQERSLVDEVLNAVNAEVCNSSAQVSYHNSSTDNITADVTDVTTDHGVDASTNDDGTEDQLPVASLVADIERDMKAIKGSSLLGKTESLEVPQSSADTSLVADTKAEASFTGDTPEKGDLDCTDTSITLGADEAISVARKAENEVKALVAFSGISASVDEETTPVEEANVSAEKNTTIETTSDVDQLGVAGISIPDSVKDISTGSLDVSVAADAVQVQAAEKGEVLAKAAVEQVMGSAVVTSVSASVAEGGKKEEGEEDKKLEAGLIGASAERLVSDSEAEKALKLQAEKERRDKERIEKEKLKKQREEEKMKEREKAKEEKRRKAEQKAAEKAEKEKQKQEKKMKVPKKLSSWFSKKEKQPRTVAELEVKAPGSEDEAVADSTLSDSSPPTSPDTPTAPEQHTSADTQVCPVSDAVAEVKDVVTSVGIPAVTSAVSSEVTTAVASAVTPEEQPSNASLTVDVSVEPLIKPSTEPSEENSPNSSAPAVSSEPSSPEHQDSAPTSPFTDNGSGSDSERGSGVLKKISIGPRLRTAILRKRSSGASDSGHEENRLSLTKPKAVEATDITPPPRKIGPRRPVEQYSPITAGAHNKNFPTEASSAVQAKEEVASEAISKSLDFDTSVHAEVSAADSAEHENSPECAEDVSEKKKTIVEEVVSVAKQTLVSCEPLQGILGGDNSSIQSRQDNSLFSIAEVEASSNTDTDLKVVTDSPSGEVNVPKEKGEEGEKEEDTLVDSFPPLESPTLVSTATIVLRANSIEDSVIEETQSSLAPQSGEATVSSSTSPSEPGSEGNSTQVTSEIDSAVQNVEEKDSIVESIVSAATQFAPSVLSDKTENTIESYENVPEVAGVEDFQAEENVGGQDDDEKKEEEMQVQPQKYSVVCVAQTIADDMTQEVREEASPDNDNVPPGMSDESMEKSDSSTKESVKDVLATVAQTAVSKVEAHFQDNTVPTIDTQISETTEVAENENSPEVADASLAASVLQTVSSAIVEQDDTKPTAVENGQDVELTFENEAHPAVDIGQTSSATVESDSKSLTDTIEQVTTQVAAESQELTTGHPEVKADRPTVTTVAEFQIGILSSETSENEAEENADPRPESPKADPKEKDAPDATEDTERASSFQLNGSVNDEAAPVLDVPKDDADDKSVSVTDDLNGNNKALSEAPEEDEKEKDESKEGGNDDDDNDDITCNNNIIIIERVETSESAILPEGVCEQEMSETEATVEQAAETSTVISSSIVEEVVEKAQEISDSAVDKNTAEEDGERICDPEVVNNTMNLVRKSSGVEIDTDVVNGNDSGEDTHDMCRTGPNATIEAYLKLQYADTAAEKNAVNGDSLTTPLNGNSDEKNKNNGPILADQEQEQTTG</sequence>
<dbReference type="GeneID" id="101858383"/>
<feature type="compositionally biased region" description="Basic residues" evidence="1">
    <location>
        <begin position="1"/>
        <end position="10"/>
    </location>
</feature>
<feature type="region of interest" description="Disordered" evidence="1">
    <location>
        <begin position="859"/>
        <end position="1006"/>
    </location>
</feature>
<evidence type="ECO:0000313" key="2">
    <source>
        <dbReference type="Proteomes" id="UP000694888"/>
    </source>
</evidence>
<feature type="compositionally biased region" description="Polar residues" evidence="1">
    <location>
        <begin position="862"/>
        <end position="872"/>
    </location>
</feature>
<feature type="region of interest" description="Disordered" evidence="1">
    <location>
        <begin position="1443"/>
        <end position="1466"/>
    </location>
</feature>
<protein>
    <submittedName>
        <fullName evidence="3">Titin homolog</fullName>
    </submittedName>
</protein>
<feature type="region of interest" description="Disordered" evidence="1">
    <location>
        <begin position="1756"/>
        <end position="1792"/>
    </location>
</feature>
<feature type="compositionally biased region" description="Polar residues" evidence="1">
    <location>
        <begin position="1759"/>
        <end position="1770"/>
    </location>
</feature>
<dbReference type="Proteomes" id="UP000694888">
    <property type="component" value="Unplaced"/>
</dbReference>
<feature type="region of interest" description="Disordered" evidence="1">
    <location>
        <begin position="714"/>
        <end position="841"/>
    </location>
</feature>
<name>A0ABM0JDJ9_APLCA</name>
<organism evidence="2 3">
    <name type="scientific">Aplysia californica</name>
    <name type="common">California sea hare</name>
    <dbReference type="NCBI Taxonomy" id="6500"/>
    <lineage>
        <taxon>Eukaryota</taxon>
        <taxon>Metazoa</taxon>
        <taxon>Spiralia</taxon>
        <taxon>Lophotrochozoa</taxon>
        <taxon>Mollusca</taxon>
        <taxon>Gastropoda</taxon>
        <taxon>Heterobranchia</taxon>
        <taxon>Euthyneura</taxon>
        <taxon>Tectipleura</taxon>
        <taxon>Aplysiida</taxon>
        <taxon>Aplysioidea</taxon>
        <taxon>Aplysiidae</taxon>
        <taxon>Aplysia</taxon>
    </lineage>
</organism>